<evidence type="ECO:0000259" key="10">
    <source>
        <dbReference type="PROSITE" id="PS51123"/>
    </source>
</evidence>
<organism evidence="12 13">
    <name type="scientific">Roseibaca calidilacus</name>
    <dbReference type="NCBI Taxonomy" id="1666912"/>
    <lineage>
        <taxon>Bacteria</taxon>
        <taxon>Pseudomonadati</taxon>
        <taxon>Pseudomonadota</taxon>
        <taxon>Alphaproteobacteria</taxon>
        <taxon>Rhodobacterales</taxon>
        <taxon>Paracoccaceae</taxon>
        <taxon>Roseinatronobacter</taxon>
    </lineage>
</organism>
<reference evidence="12 13" key="1">
    <citation type="submission" date="2015-09" db="EMBL/GenBank/DDBJ databases">
        <title>Identification and resolution of microdiversity through metagenomic sequencing of parallel consortia.</title>
        <authorList>
            <person name="Nelson W.C."/>
            <person name="Romine M.F."/>
            <person name="Lindemann S.R."/>
        </authorList>
    </citation>
    <scope>NUCLEOTIDE SEQUENCE [LARGE SCALE GENOMIC DNA]</scope>
    <source>
        <strain evidence="12">HL-91</strain>
    </source>
</reference>
<evidence type="ECO:0000256" key="4">
    <source>
        <dbReference type="ARBA" id="ARBA00022692"/>
    </source>
</evidence>
<name>A0A0P7W6B1_9RHOB</name>
<evidence type="ECO:0000256" key="6">
    <source>
        <dbReference type="ARBA" id="ARBA00023136"/>
    </source>
</evidence>
<evidence type="ECO:0000313" key="13">
    <source>
        <dbReference type="Proteomes" id="UP000050413"/>
    </source>
</evidence>
<evidence type="ECO:0000256" key="3">
    <source>
        <dbReference type="ARBA" id="ARBA00022475"/>
    </source>
</evidence>
<dbReference type="Proteomes" id="UP000050413">
    <property type="component" value="Unassembled WGS sequence"/>
</dbReference>
<dbReference type="PANTHER" id="PTHR30329:SF21">
    <property type="entry name" value="LIPOPROTEIN YIAD-RELATED"/>
    <property type="match status" value="1"/>
</dbReference>
<protein>
    <submittedName>
        <fullName evidence="12">Chemotaxis protein MotB</fullName>
    </submittedName>
</protein>
<dbReference type="OrthoDB" id="7170686at2"/>
<sequence length="362" mass="37549">MAAKTKSQKVVPIFVEDDDDDEPDCPKCPPVGAPAWMATFADLATLLMAFFVLILAFANFDEVSFKKMTGALREHFGENIVEILPNPESSTVLEMDFKPASNPASPSDSPDPQEAAGPEAEALQALADTLREALEQGEMTVSNENGMVSVRLPEGTGAQDLAQALANTAQEFAGMGPKPESGATGDQAGQGTQPQEDAAPGDTGRSSEARAAIADARLRVALRQLQAQGLVDVERDENKVKVTVGAGGAFPSGSADLTAQARDIMARIAQASVGDGANVTVTGHTDSVPLSGGPFRDNWGLAAARASSVVRELGANGTIEPGRMLAASRGEADPVASNATAQGREANRRIEILFEYGSGDGG</sequence>
<dbReference type="GO" id="GO:0005886">
    <property type="term" value="C:plasma membrane"/>
    <property type="evidence" value="ECO:0007669"/>
    <property type="project" value="UniProtKB-SubCell"/>
</dbReference>
<evidence type="ECO:0000313" key="12">
    <source>
        <dbReference type="EMBL" id="KPP95558.1"/>
    </source>
</evidence>
<dbReference type="InterPro" id="IPR025713">
    <property type="entry name" value="MotB-like_N_dom"/>
</dbReference>
<comment type="caution">
    <text evidence="12">The sequence shown here is derived from an EMBL/GenBank/DDBJ whole genome shotgun (WGS) entry which is preliminary data.</text>
</comment>
<dbReference type="PROSITE" id="PS51123">
    <property type="entry name" value="OMPA_2"/>
    <property type="match status" value="1"/>
</dbReference>
<dbReference type="STRING" id="1666912.Ga0058931_2162"/>
<evidence type="ECO:0000256" key="7">
    <source>
        <dbReference type="PROSITE-ProRule" id="PRU00473"/>
    </source>
</evidence>
<comment type="similarity">
    <text evidence="2">Belongs to the MotB family.</text>
</comment>
<keyword evidence="4 9" id="KW-0812">Transmembrane</keyword>
<keyword evidence="14" id="KW-1185">Reference proteome</keyword>
<dbReference type="Gene3D" id="3.30.1330.60">
    <property type="entry name" value="OmpA-like domain"/>
    <property type="match status" value="1"/>
</dbReference>
<feature type="compositionally biased region" description="Low complexity" evidence="8">
    <location>
        <begin position="182"/>
        <end position="195"/>
    </location>
</feature>
<feature type="region of interest" description="Disordered" evidence="8">
    <location>
        <begin position="96"/>
        <end position="119"/>
    </location>
</feature>
<dbReference type="AlphaFoldDB" id="A0A0P7W6B1"/>
<evidence type="ECO:0000256" key="9">
    <source>
        <dbReference type="SAM" id="Phobius"/>
    </source>
</evidence>
<dbReference type="InterPro" id="IPR050330">
    <property type="entry name" value="Bact_OuterMem_StrucFunc"/>
</dbReference>
<dbReference type="InterPro" id="IPR036737">
    <property type="entry name" value="OmpA-like_sf"/>
</dbReference>
<evidence type="ECO:0000256" key="1">
    <source>
        <dbReference type="ARBA" id="ARBA00004162"/>
    </source>
</evidence>
<keyword evidence="6 7" id="KW-0472">Membrane</keyword>
<dbReference type="InterPro" id="IPR006665">
    <property type="entry name" value="OmpA-like"/>
</dbReference>
<dbReference type="Pfam" id="PF00691">
    <property type="entry name" value="OmpA"/>
    <property type="match status" value="1"/>
</dbReference>
<reference evidence="11 14" key="2">
    <citation type="submission" date="2016-01" db="EMBL/GenBank/DDBJ databases">
        <authorList>
            <person name="Varghese N."/>
        </authorList>
    </citation>
    <scope>NUCLEOTIDE SEQUENCE [LARGE SCALE GENOMIC DNA]</scope>
    <source>
        <strain evidence="11 14">HL-91</strain>
    </source>
</reference>
<dbReference type="EMBL" id="LJSG01000002">
    <property type="protein sequence ID" value="KPP95558.1"/>
    <property type="molecule type" value="Genomic_DNA"/>
</dbReference>
<keyword evidence="5 9" id="KW-1133">Transmembrane helix</keyword>
<evidence type="ECO:0000256" key="2">
    <source>
        <dbReference type="ARBA" id="ARBA00008914"/>
    </source>
</evidence>
<accession>A0A0P7W6B1</accession>
<evidence type="ECO:0000313" key="14">
    <source>
        <dbReference type="Proteomes" id="UP000182045"/>
    </source>
</evidence>
<dbReference type="PANTHER" id="PTHR30329">
    <property type="entry name" value="STATOR ELEMENT OF FLAGELLAR MOTOR COMPLEX"/>
    <property type="match status" value="1"/>
</dbReference>
<dbReference type="SUPFAM" id="SSF103088">
    <property type="entry name" value="OmpA-like"/>
    <property type="match status" value="1"/>
</dbReference>
<dbReference type="EMBL" id="FBYC01000004">
    <property type="protein sequence ID" value="CUX82094.1"/>
    <property type="molecule type" value="Genomic_DNA"/>
</dbReference>
<gene>
    <name evidence="12" type="primary">motB</name>
    <name evidence="11" type="ORF">Ga0058931_2162</name>
    <name evidence="12" type="ORF">HLUCCA05_02555</name>
</gene>
<evidence type="ECO:0000256" key="8">
    <source>
        <dbReference type="SAM" id="MobiDB-lite"/>
    </source>
</evidence>
<dbReference type="RefSeq" id="WP_072246340.1">
    <property type="nucleotide sequence ID" value="NZ_FBYC01000004.1"/>
</dbReference>
<dbReference type="CDD" id="cd07185">
    <property type="entry name" value="OmpA_C-like"/>
    <property type="match status" value="1"/>
</dbReference>
<dbReference type="PATRIC" id="fig|1666912.4.peg.1662"/>
<feature type="transmembrane region" description="Helical" evidence="9">
    <location>
        <begin position="36"/>
        <end position="58"/>
    </location>
</feature>
<evidence type="ECO:0000313" key="11">
    <source>
        <dbReference type="EMBL" id="CUX82094.1"/>
    </source>
</evidence>
<dbReference type="Pfam" id="PF13677">
    <property type="entry name" value="MotB_plug"/>
    <property type="match status" value="1"/>
</dbReference>
<feature type="domain" description="OmpA-like" evidence="10">
    <location>
        <begin position="237"/>
        <end position="358"/>
    </location>
</feature>
<comment type="subcellular location">
    <subcellularLocation>
        <location evidence="1">Cell membrane</location>
        <topology evidence="1">Single-pass membrane protein</topology>
    </subcellularLocation>
</comment>
<feature type="compositionally biased region" description="Low complexity" evidence="8">
    <location>
        <begin position="99"/>
        <end position="112"/>
    </location>
</feature>
<keyword evidence="3" id="KW-1003">Cell membrane</keyword>
<proteinExistence type="inferred from homology"/>
<evidence type="ECO:0000256" key="5">
    <source>
        <dbReference type="ARBA" id="ARBA00022989"/>
    </source>
</evidence>
<dbReference type="Proteomes" id="UP000182045">
    <property type="component" value="Unassembled WGS sequence"/>
</dbReference>
<feature type="region of interest" description="Disordered" evidence="8">
    <location>
        <begin position="173"/>
        <end position="208"/>
    </location>
</feature>